<comment type="caution">
    <text evidence="2">The sequence shown here is derived from an EMBL/GenBank/DDBJ whole genome shotgun (WGS) entry which is preliminary data.</text>
</comment>
<protein>
    <submittedName>
        <fullName evidence="2">Uncharacterized protein</fullName>
    </submittedName>
</protein>
<dbReference type="Proteomes" id="UP001610334">
    <property type="component" value="Unassembled WGS sequence"/>
</dbReference>
<feature type="region of interest" description="Disordered" evidence="1">
    <location>
        <begin position="218"/>
        <end position="268"/>
    </location>
</feature>
<evidence type="ECO:0000313" key="3">
    <source>
        <dbReference type="Proteomes" id="UP001610334"/>
    </source>
</evidence>
<evidence type="ECO:0000313" key="2">
    <source>
        <dbReference type="EMBL" id="KAL2812115.1"/>
    </source>
</evidence>
<feature type="region of interest" description="Disordered" evidence="1">
    <location>
        <begin position="73"/>
        <end position="134"/>
    </location>
</feature>
<gene>
    <name evidence="2" type="ORF">BJX63DRAFT_432926</name>
</gene>
<evidence type="ECO:0000256" key="1">
    <source>
        <dbReference type="SAM" id="MobiDB-lite"/>
    </source>
</evidence>
<proteinExistence type="predicted"/>
<dbReference type="EMBL" id="JBFXLT010000051">
    <property type="protein sequence ID" value="KAL2812115.1"/>
    <property type="molecule type" value="Genomic_DNA"/>
</dbReference>
<accession>A0ABR4H9X5</accession>
<name>A0ABR4H9X5_9EURO</name>
<keyword evidence="3" id="KW-1185">Reference proteome</keyword>
<organism evidence="2 3">
    <name type="scientific">Aspergillus granulosus</name>
    <dbReference type="NCBI Taxonomy" id="176169"/>
    <lineage>
        <taxon>Eukaryota</taxon>
        <taxon>Fungi</taxon>
        <taxon>Dikarya</taxon>
        <taxon>Ascomycota</taxon>
        <taxon>Pezizomycotina</taxon>
        <taxon>Eurotiomycetes</taxon>
        <taxon>Eurotiomycetidae</taxon>
        <taxon>Eurotiales</taxon>
        <taxon>Aspergillaceae</taxon>
        <taxon>Aspergillus</taxon>
        <taxon>Aspergillus subgen. Nidulantes</taxon>
    </lineage>
</organism>
<reference evidence="2 3" key="1">
    <citation type="submission" date="2024-07" db="EMBL/GenBank/DDBJ databases">
        <title>Section-level genome sequencing and comparative genomics of Aspergillus sections Usti and Cavernicolus.</title>
        <authorList>
            <consortium name="Lawrence Berkeley National Laboratory"/>
            <person name="Nybo J.L."/>
            <person name="Vesth T.C."/>
            <person name="Theobald S."/>
            <person name="Frisvad J.C."/>
            <person name="Larsen T.O."/>
            <person name="Kjaerboelling I."/>
            <person name="Rothschild-Mancinelli K."/>
            <person name="Lyhne E.K."/>
            <person name="Kogle M.E."/>
            <person name="Barry K."/>
            <person name="Clum A."/>
            <person name="Na H."/>
            <person name="Ledsgaard L."/>
            <person name="Lin J."/>
            <person name="Lipzen A."/>
            <person name="Kuo A."/>
            <person name="Riley R."/>
            <person name="Mondo S."/>
            <person name="Labutti K."/>
            <person name="Haridas S."/>
            <person name="Pangalinan J."/>
            <person name="Salamov A.A."/>
            <person name="Simmons B.A."/>
            <person name="Magnuson J.K."/>
            <person name="Chen J."/>
            <person name="Drula E."/>
            <person name="Henrissat B."/>
            <person name="Wiebenga A."/>
            <person name="Lubbers R.J."/>
            <person name="Gomes A.C."/>
            <person name="Makela M.R."/>
            <person name="Stajich J."/>
            <person name="Grigoriev I.V."/>
            <person name="Mortensen U.H."/>
            <person name="De Vries R.P."/>
            <person name="Baker S.E."/>
            <person name="Andersen M.R."/>
        </authorList>
    </citation>
    <scope>NUCLEOTIDE SEQUENCE [LARGE SCALE GENOMIC DNA]</scope>
    <source>
        <strain evidence="2 3">CBS 588.65</strain>
    </source>
</reference>
<sequence>MVNWKSNDNQQRLIATLLVANPGLKLDYLKMAALFGQGATYYTIKSQFRKYREQAKDLKKEAAQQGISFAENSHERATGFASASASPMTPRAPRTGARGEVMKSSSSAGKGKKGSASASKATGSPTKGGPKSDAGENLIEAIFVEDDDDDDEDGCVADSFGVLVKSENTDSCVLPSIESPVIGLVGARIKTEYQGEGQDMGINGYACARAASSAVRSKSRAPRKDFDGYEIESAPASFRDMRESAPDRSLSVPRRDCGYETDTTDGVA</sequence>
<feature type="compositionally biased region" description="Low complexity" evidence="1">
    <location>
        <begin position="103"/>
        <end position="124"/>
    </location>
</feature>